<comment type="caution">
    <text evidence="3">The sequence shown here is derived from an EMBL/GenBank/DDBJ whole genome shotgun (WGS) entry which is preliminary data.</text>
</comment>
<dbReference type="Pfam" id="PF00149">
    <property type="entry name" value="Metallophos"/>
    <property type="match status" value="1"/>
</dbReference>
<organism evidence="3 4">
    <name type="scientific">Ralstonia solanacearum K60</name>
    <dbReference type="NCBI Taxonomy" id="1091042"/>
    <lineage>
        <taxon>Bacteria</taxon>
        <taxon>Pseudomonadati</taxon>
        <taxon>Pseudomonadota</taxon>
        <taxon>Betaproteobacteria</taxon>
        <taxon>Burkholderiales</taxon>
        <taxon>Burkholderiaceae</taxon>
        <taxon>Ralstonia</taxon>
        <taxon>Ralstonia solanacearum species complex</taxon>
    </lineage>
</organism>
<proteinExistence type="predicted"/>
<evidence type="ECO:0000313" key="3">
    <source>
        <dbReference type="EMBL" id="OYQ14202.1"/>
    </source>
</evidence>
<name>A0AAP7ZP61_RALSL</name>
<gene>
    <name evidence="3" type="ORF">B7R77_13720</name>
</gene>
<dbReference type="Proteomes" id="UP000216164">
    <property type="component" value="Unassembled WGS sequence"/>
</dbReference>
<protein>
    <submittedName>
        <fullName evidence="3">Serine/threonine protein phosphatase</fullName>
    </submittedName>
</protein>
<keyword evidence="1" id="KW-0732">Signal</keyword>
<dbReference type="InterPro" id="IPR004843">
    <property type="entry name" value="Calcineurin-like_PHP"/>
</dbReference>
<feature type="signal peptide" evidence="1">
    <location>
        <begin position="1"/>
        <end position="33"/>
    </location>
</feature>
<dbReference type="Gene3D" id="3.60.21.10">
    <property type="match status" value="1"/>
</dbReference>
<dbReference type="SUPFAM" id="SSF56300">
    <property type="entry name" value="Metallo-dependent phosphatases"/>
    <property type="match status" value="1"/>
</dbReference>
<dbReference type="InterPro" id="IPR029052">
    <property type="entry name" value="Metallo-depent_PP-like"/>
</dbReference>
<evidence type="ECO:0000259" key="2">
    <source>
        <dbReference type="Pfam" id="PF00149"/>
    </source>
</evidence>
<dbReference type="GO" id="GO:0016787">
    <property type="term" value="F:hydrolase activity"/>
    <property type="evidence" value="ECO:0007669"/>
    <property type="project" value="InterPro"/>
</dbReference>
<evidence type="ECO:0000313" key="4">
    <source>
        <dbReference type="Proteomes" id="UP000216164"/>
    </source>
</evidence>
<dbReference type="EMBL" id="NCTK01000001">
    <property type="protein sequence ID" value="OYQ14202.1"/>
    <property type="molecule type" value="Genomic_DNA"/>
</dbReference>
<feature type="domain" description="Calcineurin-like phosphoesterase" evidence="2">
    <location>
        <begin position="162"/>
        <end position="406"/>
    </location>
</feature>
<dbReference type="AlphaFoldDB" id="A0AAP7ZP61"/>
<sequence>MEIIGSMFSPVRRVRTVCTMATFAALTAAAVIAGCGGASSDAALGTAMPADAATADANIQAAWVEIGDGNQTVVRAVARYAGSAAPADSAVCPLLTVDGSATRMSLRVAAGTVPQRTTASAASDSKASAFPVSTCEATVPAGAQAASIGSRVLPLPKADPQRVVILADTGCRLKKSSNTFQACSDATQWPFAAAAATAAAMNPDLVLHVGDYHYRENACPSDIAGCRASPWGYGWDTWQADLFEPAAPLLAAAPWVMVRGNHEECARAGQGWFRFLDPRAYSAARSCDDPANDTAANASDPYAVAIGADTQVIVFDSAKAGTTALATTDPWFQTYQKQFGTVGTLAARPGVMSIFTNHHPILAFVPVAGGTPLGGNAALLSVMNSLNATAYYPPGVQVALHGHVHDFQAINFSSNHPATIVAGNAGDTLDVALPDPFPSIGPASGVTVGSISHNNAFGFMVMERQPAPATGWLFKAYTVAGKLLTTCTQNGTSLTCDKTGFVAP</sequence>
<evidence type="ECO:0000256" key="1">
    <source>
        <dbReference type="SAM" id="SignalP"/>
    </source>
</evidence>
<reference evidence="3 4" key="1">
    <citation type="submission" date="2017-04" db="EMBL/GenBank/DDBJ databases">
        <title>Genome Announcement: Closed genomes of Ralstonia solanacearum strains K60, UW551, and UW700.</title>
        <authorList>
            <person name="Hayes M."/>
            <person name="Macintyre A.M."/>
            <person name="Allen C."/>
        </authorList>
    </citation>
    <scope>NUCLEOTIDE SEQUENCE [LARGE SCALE GENOMIC DNA]</scope>
    <source>
        <strain evidence="3 4">UW25</strain>
    </source>
</reference>
<accession>A0AAP7ZP61</accession>
<feature type="chain" id="PRO_5043054329" evidence="1">
    <location>
        <begin position="34"/>
        <end position="504"/>
    </location>
</feature>